<reference evidence="3" key="1">
    <citation type="submission" date="2020-02" db="EMBL/GenBank/DDBJ databases">
        <title>Genomic and physiological characterization of two novel Nitrospinaceae genera.</title>
        <authorList>
            <person name="Mueller A.J."/>
            <person name="Jung M.-Y."/>
            <person name="Strachan C.R."/>
            <person name="Herbold C.W."/>
            <person name="Kirkegaard R.H."/>
            <person name="Daims H."/>
        </authorList>
    </citation>
    <scope>NUCLEOTIDE SEQUENCE [LARGE SCALE GENOMIC DNA]</scope>
</reference>
<evidence type="ECO:0000313" key="3">
    <source>
        <dbReference type="Proteomes" id="UP000594464"/>
    </source>
</evidence>
<sequence>MKKGVLFLAAFLVFALPLTVFAGEGPMHLPKGSNEAANMHNEAGIKHWGMGHADEALKHFQEASAEDSSLAEIHFNEAVALDALGRHGEATKHFGVAKKLANGNKAILESPILNGHLGHH</sequence>
<accession>A0A7T0C383</accession>
<organism evidence="2 3">
    <name type="scientific">Candidatus Nitrohelix vancouverensis</name>
    <dbReference type="NCBI Taxonomy" id="2705534"/>
    <lineage>
        <taxon>Bacteria</taxon>
        <taxon>Pseudomonadati</taxon>
        <taxon>Nitrospinota/Tectimicrobiota group</taxon>
        <taxon>Nitrospinota</taxon>
        <taxon>Nitrospinia</taxon>
        <taxon>Nitrospinales</taxon>
        <taxon>Nitrospinaceae</taxon>
        <taxon>Candidatus Nitrohelix</taxon>
    </lineage>
</organism>
<dbReference type="InterPro" id="IPR011990">
    <property type="entry name" value="TPR-like_helical_dom_sf"/>
</dbReference>
<name>A0A7T0C383_9BACT</name>
<feature type="chain" id="PRO_5032994624" evidence="1">
    <location>
        <begin position="23"/>
        <end position="120"/>
    </location>
</feature>
<feature type="signal peptide" evidence="1">
    <location>
        <begin position="1"/>
        <end position="22"/>
    </location>
</feature>
<keyword evidence="1" id="KW-0732">Signal</keyword>
<dbReference type="AlphaFoldDB" id="A0A7T0C383"/>
<dbReference type="Proteomes" id="UP000594464">
    <property type="component" value="Chromosome"/>
</dbReference>
<evidence type="ECO:0000313" key="2">
    <source>
        <dbReference type="EMBL" id="QPJ65587.1"/>
    </source>
</evidence>
<protein>
    <submittedName>
        <fullName evidence="2">Tetratricopeptide repeat protein</fullName>
    </submittedName>
</protein>
<dbReference type="EMBL" id="CP048620">
    <property type="protein sequence ID" value="QPJ65587.1"/>
    <property type="molecule type" value="Genomic_DNA"/>
</dbReference>
<dbReference type="Gene3D" id="1.25.40.10">
    <property type="entry name" value="Tetratricopeptide repeat domain"/>
    <property type="match status" value="1"/>
</dbReference>
<dbReference type="KEGG" id="nva:G3M78_09355"/>
<dbReference type="SUPFAM" id="SSF48452">
    <property type="entry name" value="TPR-like"/>
    <property type="match status" value="1"/>
</dbReference>
<evidence type="ECO:0000256" key="1">
    <source>
        <dbReference type="SAM" id="SignalP"/>
    </source>
</evidence>
<gene>
    <name evidence="2" type="ORF">G3M78_09355</name>
</gene>
<proteinExistence type="predicted"/>